<organism evidence="1">
    <name type="scientific">Rhizobium leguminosarum bv. trifolii</name>
    <dbReference type="NCBI Taxonomy" id="386"/>
    <lineage>
        <taxon>Bacteria</taxon>
        <taxon>Pseudomonadati</taxon>
        <taxon>Pseudomonadota</taxon>
        <taxon>Alphaproteobacteria</taxon>
        <taxon>Hyphomicrobiales</taxon>
        <taxon>Rhizobiaceae</taxon>
        <taxon>Rhizobium/Agrobacterium group</taxon>
        <taxon>Rhizobium</taxon>
    </lineage>
</organism>
<reference evidence="1" key="2">
    <citation type="journal article" date="2016" name="Front. Microbiol.">
        <title>The Regulatory Protein RosR Affects Rhizobium leguminosarum bv. trifolii Protein Profiles, Cell Surface Properties, and Symbiosis with Clover.</title>
        <authorList>
            <person name="Rachwal K."/>
            <person name="Boguszewska A."/>
            <person name="Kopcinska J."/>
            <person name="Karas M."/>
            <person name="Tchorzewski M."/>
            <person name="Janczarek M."/>
        </authorList>
    </citation>
    <scope>NUCLEOTIDE SEQUENCE</scope>
    <source>
        <strain evidence="1">Rt24.2</strain>
    </source>
</reference>
<reference evidence="1" key="1">
    <citation type="journal article" date="2015" name="BMC Genomics">
        <title>Transcriptome profiling of a Rhizobium leguminosarum bv. trifolii rosR mutant reveals the role of the transcriptional regulator RosR in motility, synthesis of cell-surface components, and other cellular processes.</title>
        <authorList>
            <person name="Rachwal K."/>
            <person name="Matczynska E."/>
            <person name="Janczarek M."/>
        </authorList>
    </citation>
    <scope>NUCLEOTIDE SEQUENCE</scope>
    <source>
        <strain evidence="1">Rt24.2</strain>
    </source>
</reference>
<accession>A0A1C9HQ01</accession>
<sequence length="45" mass="4927">MLGGIPLTPALGVNFAVIKRPRGHPHAMLQLTSIRLWLRAYASTT</sequence>
<protein>
    <submittedName>
        <fullName evidence="1">Uncharacterized protein</fullName>
    </submittedName>
</protein>
<evidence type="ECO:0000313" key="1">
    <source>
        <dbReference type="EMBL" id="AOO88744.1"/>
    </source>
</evidence>
<proteinExistence type="predicted"/>
<dbReference type="EMBL" id="KX486380">
    <property type="protein sequence ID" value="AOO88744.1"/>
    <property type="molecule type" value="Genomic_DNA"/>
</dbReference>
<dbReference type="AlphaFoldDB" id="A0A1C9HQ01"/>
<name>A0A1C9HQ01_RHILT</name>